<dbReference type="Proteomes" id="UP000276133">
    <property type="component" value="Unassembled WGS sequence"/>
</dbReference>
<evidence type="ECO:0000313" key="2">
    <source>
        <dbReference type="Proteomes" id="UP000276133"/>
    </source>
</evidence>
<reference evidence="1 2" key="1">
    <citation type="journal article" date="2018" name="Sci. Rep.">
        <title>Genomic signatures of local adaptation to the degree of environmental predictability in rotifers.</title>
        <authorList>
            <person name="Franch-Gras L."/>
            <person name="Hahn C."/>
            <person name="Garcia-Roger E.M."/>
            <person name="Carmona M.J."/>
            <person name="Serra M."/>
            <person name="Gomez A."/>
        </authorList>
    </citation>
    <scope>NUCLEOTIDE SEQUENCE [LARGE SCALE GENOMIC DNA]</scope>
    <source>
        <strain evidence="1">HYR1</strain>
    </source>
</reference>
<evidence type="ECO:0000313" key="1">
    <source>
        <dbReference type="EMBL" id="RNA29700.1"/>
    </source>
</evidence>
<sequence>MVSTVLVPYGIKPNFDIVPRVMVTKLCFGVMSRIAVTFENQKITEDAPPPSMIFQLRLSESSVRKKGNSKETVKLLGKGPQRTTLTKYAI</sequence>
<comment type="caution">
    <text evidence="1">The sequence shown here is derived from an EMBL/GenBank/DDBJ whole genome shotgun (WGS) entry which is preliminary data.</text>
</comment>
<gene>
    <name evidence="1" type="ORF">BpHYR1_005724</name>
</gene>
<proteinExistence type="predicted"/>
<dbReference type="AlphaFoldDB" id="A0A3M7S244"/>
<dbReference type="EMBL" id="REGN01002174">
    <property type="protein sequence ID" value="RNA29700.1"/>
    <property type="molecule type" value="Genomic_DNA"/>
</dbReference>
<keyword evidence="2" id="KW-1185">Reference proteome</keyword>
<protein>
    <submittedName>
        <fullName evidence="1">Uncharacterized protein</fullName>
    </submittedName>
</protein>
<accession>A0A3M7S244</accession>
<name>A0A3M7S244_BRAPC</name>
<organism evidence="1 2">
    <name type="scientific">Brachionus plicatilis</name>
    <name type="common">Marine rotifer</name>
    <name type="synonym">Brachionus muelleri</name>
    <dbReference type="NCBI Taxonomy" id="10195"/>
    <lineage>
        <taxon>Eukaryota</taxon>
        <taxon>Metazoa</taxon>
        <taxon>Spiralia</taxon>
        <taxon>Gnathifera</taxon>
        <taxon>Rotifera</taxon>
        <taxon>Eurotatoria</taxon>
        <taxon>Monogononta</taxon>
        <taxon>Pseudotrocha</taxon>
        <taxon>Ploima</taxon>
        <taxon>Brachionidae</taxon>
        <taxon>Brachionus</taxon>
    </lineage>
</organism>